<evidence type="ECO:0000313" key="2">
    <source>
        <dbReference type="Proteomes" id="UP001153321"/>
    </source>
</evidence>
<evidence type="ECO:0000313" key="1">
    <source>
        <dbReference type="EMBL" id="CAH1637970.1"/>
    </source>
</evidence>
<dbReference type="AlphaFoldDB" id="A0A9P0N1D7"/>
<dbReference type="Proteomes" id="UP001153321">
    <property type="component" value="Chromosome 16"/>
</dbReference>
<accession>A0A9P0N1D7</accession>
<proteinExistence type="predicted"/>
<protein>
    <submittedName>
        <fullName evidence="1">Uncharacterized protein</fullName>
    </submittedName>
</protein>
<dbReference type="EMBL" id="LR824547">
    <property type="protein sequence ID" value="CAH1637970.1"/>
    <property type="molecule type" value="Genomic_DNA"/>
</dbReference>
<gene>
    <name evidence="1" type="ORF">SPLIT_LOCUS3328</name>
</gene>
<sequence length="120" mass="14277">MKLLSYHESMPWLALAVNYNKLNSIFKKVYTIYYQHSEANLKDITLTLRPRRPTSQLQCQVQKKWPIMFSVLETKYFVTELERNLHTKKSLQYQTFIKDVRPSICSVKSLKGIHFDSLTF</sequence>
<reference evidence="1" key="1">
    <citation type="submission" date="2022-02" db="EMBL/GenBank/DDBJ databases">
        <authorList>
            <person name="King R."/>
        </authorList>
    </citation>
    <scope>NUCLEOTIDE SEQUENCE</scope>
</reference>
<name>A0A9P0N1D7_SPOLI</name>
<organism evidence="1 2">
    <name type="scientific">Spodoptera littoralis</name>
    <name type="common">Egyptian cotton leafworm</name>
    <dbReference type="NCBI Taxonomy" id="7109"/>
    <lineage>
        <taxon>Eukaryota</taxon>
        <taxon>Metazoa</taxon>
        <taxon>Ecdysozoa</taxon>
        <taxon>Arthropoda</taxon>
        <taxon>Hexapoda</taxon>
        <taxon>Insecta</taxon>
        <taxon>Pterygota</taxon>
        <taxon>Neoptera</taxon>
        <taxon>Endopterygota</taxon>
        <taxon>Lepidoptera</taxon>
        <taxon>Glossata</taxon>
        <taxon>Ditrysia</taxon>
        <taxon>Noctuoidea</taxon>
        <taxon>Noctuidae</taxon>
        <taxon>Amphipyrinae</taxon>
        <taxon>Spodoptera</taxon>
    </lineage>
</organism>
<keyword evidence="2" id="KW-1185">Reference proteome</keyword>